<dbReference type="AlphaFoldDB" id="A0A075MV84"/>
<feature type="transmembrane region" description="Helical" evidence="1">
    <location>
        <begin position="464"/>
        <end position="482"/>
    </location>
</feature>
<dbReference type="EMBL" id="CP007174">
    <property type="protein sequence ID" value="AIF85170.1"/>
    <property type="molecule type" value="Genomic_DNA"/>
</dbReference>
<keyword evidence="3" id="KW-1185">Reference proteome</keyword>
<dbReference type="eggNOG" id="arCOG08812">
    <property type="taxonomic scope" value="Archaea"/>
</dbReference>
<evidence type="ECO:0008006" key="4">
    <source>
        <dbReference type="Google" id="ProtNLM"/>
    </source>
</evidence>
<dbReference type="Proteomes" id="UP000028194">
    <property type="component" value="Chromosome"/>
</dbReference>
<keyword evidence="1" id="KW-0812">Transmembrane</keyword>
<evidence type="ECO:0000313" key="3">
    <source>
        <dbReference type="Proteomes" id="UP000028194"/>
    </source>
</evidence>
<name>A0A075MV84_9ARCH</name>
<evidence type="ECO:0000256" key="1">
    <source>
        <dbReference type="SAM" id="Phobius"/>
    </source>
</evidence>
<dbReference type="KEGG" id="nev:NTE_03136"/>
<organism evidence="2 3">
    <name type="scientific">Candidatus Nitrososphaera evergladensis SR1</name>
    <dbReference type="NCBI Taxonomy" id="1459636"/>
    <lineage>
        <taxon>Archaea</taxon>
        <taxon>Nitrososphaerota</taxon>
        <taxon>Nitrososphaeria</taxon>
        <taxon>Nitrososphaerales</taxon>
        <taxon>Nitrososphaeraceae</taxon>
        <taxon>Nitrososphaera</taxon>
    </lineage>
</organism>
<gene>
    <name evidence="2" type="ORF">NTE_03136</name>
</gene>
<accession>A0A075MV84</accession>
<keyword evidence="1" id="KW-0472">Membrane</keyword>
<reference evidence="2 3" key="1">
    <citation type="journal article" date="2014" name="PLoS ONE">
        <title>Genome Sequence of Candidatus Nitrososphaera evergladensis from Group I.1b Enriched from Everglades Soil Reveals Novel Genomic Features of the Ammonia-Oxidizing Archaea.</title>
        <authorList>
            <person name="Zhalnina K.V."/>
            <person name="Dias R."/>
            <person name="Leonard M.T."/>
            <person name="Dorr de Quadros P."/>
            <person name="Camargo F.A."/>
            <person name="Drew J.C."/>
            <person name="Farmerie W.G."/>
            <person name="Daroub S.H."/>
            <person name="Triplett E.W."/>
        </authorList>
    </citation>
    <scope>NUCLEOTIDE SEQUENCE [LARGE SCALE GENOMIC DNA]</scope>
    <source>
        <strain evidence="2 3">SR1</strain>
    </source>
</reference>
<keyword evidence="1" id="KW-1133">Transmembrane helix</keyword>
<proteinExistence type="predicted"/>
<evidence type="ECO:0000313" key="2">
    <source>
        <dbReference type="EMBL" id="AIF85170.1"/>
    </source>
</evidence>
<protein>
    <recommendedName>
        <fullName evidence="4">PEFG-CTERM sorting domain-containing protein</fullName>
    </recommendedName>
</protein>
<dbReference type="HOGENOM" id="CLU_034350_1_0_2"/>
<sequence length="491" mass="53793">MILSKFKYDLYQKTATIIEKRVLALGLAGLVFLPALASQRAFADGLFQENIQGSIAGRNVELFVRINPPVLTTQTQQDAFVQLRLFEGNNQTIRYTTFVMEISKVTGSGEDVLMAPDAFHTESGLLTLKIQPQEGPVQVLATREAILDAWKADLGGTINIKGPVLLDGGLYHFRIDVIGVDSAKELLPPDQVRTFDTYLSVGDVITQDVQYQGKTYPATIISYYDKVKDFKFDANTKTYSWSMPFNWDIKRIKSATSMFVHEEVRIPKSFEGVGDAMTFDASVNGRPITGGMLSLDPFTDENNLILHFLVNKNEILRLEQQVPATAREMEFAFSPASNGSKQQTSGEIATDTGGMLVLLNWTPGQLAANRNATLDLEFYDAFSGNKVTDDVTYDLRTFGPDGSQVHSLAGQVAKDGSDSQTMMFPEDAAYRIEVDVKGVTAAGQQSLDLTRNGIARGTVVIPEFPAGAIAVVAGALGSMIMFHRLARKTLA</sequence>